<reference evidence="1 2" key="1">
    <citation type="journal article" date="2014" name="Genome Announc.">
        <title>Draft Genome Sequence of Propane- and Butane-Oxidizing Actinobacterium Rhodococcus ruber IEGM 231.</title>
        <authorList>
            <person name="Ivshina I.B."/>
            <person name="Kuyukina M.S."/>
            <person name="Krivoruchko A.V."/>
            <person name="Barbe V."/>
            <person name="Fischer C."/>
        </authorList>
    </citation>
    <scope>NUCLEOTIDE SEQUENCE [LARGE SCALE GENOMIC DNA]</scope>
</reference>
<dbReference type="AlphaFoldDB" id="A0A098BLK1"/>
<accession>A0A098BLK1</accession>
<sequence>MAGISFGSISVAKVSAGSAEIQNVSVGDTLVWQSTSFAPSGMTKSGTQTFTSAGAWMLVTGWSADTTNYPGSTVVSNGLDVQGAKGAATVSVSLPYTGSFTNAHTARILKNGTVVATGTPVSTANGTMTASWSGAVVDTDVFTVEAKLDTYANGSVSAGGYIRIT</sequence>
<dbReference type="EMBL" id="CCSD01000056">
    <property type="protein sequence ID" value="CDZ89077.1"/>
    <property type="molecule type" value="Genomic_DNA"/>
</dbReference>
<evidence type="ECO:0000313" key="1">
    <source>
        <dbReference type="EMBL" id="CDZ89077.1"/>
    </source>
</evidence>
<organism evidence="1 2">
    <name type="scientific">Rhodococcus ruber</name>
    <dbReference type="NCBI Taxonomy" id="1830"/>
    <lineage>
        <taxon>Bacteria</taxon>
        <taxon>Bacillati</taxon>
        <taxon>Actinomycetota</taxon>
        <taxon>Actinomycetes</taxon>
        <taxon>Mycobacteriales</taxon>
        <taxon>Nocardiaceae</taxon>
        <taxon>Rhodococcus</taxon>
    </lineage>
</organism>
<dbReference type="Proteomes" id="UP000042997">
    <property type="component" value="Unassembled WGS sequence"/>
</dbReference>
<gene>
    <name evidence="1" type="ORF">RHRU231_450244</name>
</gene>
<protein>
    <submittedName>
        <fullName evidence="1">Uncharacterized protein</fullName>
    </submittedName>
</protein>
<evidence type="ECO:0000313" key="2">
    <source>
        <dbReference type="Proteomes" id="UP000042997"/>
    </source>
</evidence>
<proteinExistence type="predicted"/>
<name>A0A098BLK1_9NOCA</name>